<comment type="caution">
    <text evidence="2">The sequence shown here is derived from an EMBL/GenBank/DDBJ whole genome shotgun (WGS) entry which is preliminary data.</text>
</comment>
<reference evidence="2" key="1">
    <citation type="journal article" date="2020" name="Mol. Plant Microbe Interact.">
        <title>Genome Sequence of the Biocontrol Agent Coniothyrium minitans strain Conio (IMI 134523).</title>
        <authorList>
            <person name="Patel D."/>
            <person name="Shittu T.A."/>
            <person name="Baroncelli R."/>
            <person name="Muthumeenakshi S."/>
            <person name="Osborne T.H."/>
            <person name="Janganan T.K."/>
            <person name="Sreenivasaprasad S."/>
        </authorList>
    </citation>
    <scope>NUCLEOTIDE SEQUENCE</scope>
    <source>
        <strain evidence="2">Conio</strain>
    </source>
</reference>
<gene>
    <name evidence="2" type="ORF">PMIN01_12956</name>
</gene>
<organism evidence="2 3">
    <name type="scientific">Paraphaeosphaeria minitans</name>
    <dbReference type="NCBI Taxonomy" id="565426"/>
    <lineage>
        <taxon>Eukaryota</taxon>
        <taxon>Fungi</taxon>
        <taxon>Dikarya</taxon>
        <taxon>Ascomycota</taxon>
        <taxon>Pezizomycotina</taxon>
        <taxon>Dothideomycetes</taxon>
        <taxon>Pleosporomycetidae</taxon>
        <taxon>Pleosporales</taxon>
        <taxon>Massarineae</taxon>
        <taxon>Didymosphaeriaceae</taxon>
        <taxon>Paraphaeosphaeria</taxon>
    </lineage>
</organism>
<feature type="compositionally biased region" description="Basic and acidic residues" evidence="1">
    <location>
        <begin position="179"/>
        <end position="213"/>
    </location>
</feature>
<feature type="compositionally biased region" description="Polar residues" evidence="1">
    <location>
        <begin position="229"/>
        <end position="238"/>
    </location>
</feature>
<sequence length="238" mass="26016">MPKPSVMEYAAENVPARGRVELELHRKTMPKAHEQRAQQHVVRVGGVSVPKEPEKLLEHTYLDGFLDGHLEDCVWVYGEGQREGNGRDPRVGLAGKAGSPTTPPSTAHTPDSNPPAASTLRVPSPNPSVQLRLRLRPMYLPRPRADAGGLRPSYLLGGDKLPEVRIDLGVLAKPDIRLKVQHEDGTPDKRETPEQSTRGETKSADDNNSDRSRTAAVGRVHGSQLCRDNVSSASTDLR</sequence>
<accession>A0A9P6KK62</accession>
<feature type="region of interest" description="Disordered" evidence="1">
    <location>
        <begin position="179"/>
        <end position="238"/>
    </location>
</feature>
<protein>
    <submittedName>
        <fullName evidence="2">Uncharacterized protein</fullName>
    </submittedName>
</protein>
<dbReference type="EMBL" id="WJXW01000017">
    <property type="protein sequence ID" value="KAF9729266.1"/>
    <property type="molecule type" value="Genomic_DNA"/>
</dbReference>
<dbReference type="AlphaFoldDB" id="A0A9P6KK62"/>
<name>A0A9P6KK62_9PLEO</name>
<feature type="compositionally biased region" description="Basic and acidic residues" evidence="1">
    <location>
        <begin position="81"/>
        <end position="90"/>
    </location>
</feature>
<feature type="region of interest" description="Disordered" evidence="1">
    <location>
        <begin position="81"/>
        <end position="129"/>
    </location>
</feature>
<keyword evidence="3" id="KW-1185">Reference proteome</keyword>
<evidence type="ECO:0000256" key="1">
    <source>
        <dbReference type="SAM" id="MobiDB-lite"/>
    </source>
</evidence>
<proteinExistence type="predicted"/>
<dbReference type="Proteomes" id="UP000756921">
    <property type="component" value="Unassembled WGS sequence"/>
</dbReference>
<evidence type="ECO:0000313" key="3">
    <source>
        <dbReference type="Proteomes" id="UP000756921"/>
    </source>
</evidence>
<evidence type="ECO:0000313" key="2">
    <source>
        <dbReference type="EMBL" id="KAF9729266.1"/>
    </source>
</evidence>